<evidence type="ECO:0000313" key="1">
    <source>
        <dbReference type="EMBL" id="GFD51849.1"/>
    </source>
</evidence>
<feature type="non-terminal residue" evidence="1">
    <location>
        <position position="1"/>
    </location>
</feature>
<reference evidence="1" key="1">
    <citation type="journal article" date="2019" name="Sci. Rep.">
        <title>Draft genome of Tanacetum cinerariifolium, the natural source of mosquito coil.</title>
        <authorList>
            <person name="Yamashiro T."/>
            <person name="Shiraishi A."/>
            <person name="Satake H."/>
            <person name="Nakayama K."/>
        </authorList>
    </citation>
    <scope>NUCLEOTIDE SEQUENCE</scope>
</reference>
<proteinExistence type="predicted"/>
<gene>
    <name evidence="1" type="ORF">Tci_923818</name>
</gene>
<accession>A0A699WXG5</accession>
<dbReference type="AlphaFoldDB" id="A0A699WXG5"/>
<protein>
    <submittedName>
        <fullName evidence="1">Uncharacterized protein</fullName>
    </submittedName>
</protein>
<name>A0A699WXG5_TANCI</name>
<comment type="caution">
    <text evidence="1">The sequence shown here is derived from an EMBL/GenBank/DDBJ whole genome shotgun (WGS) entry which is preliminary data.</text>
</comment>
<sequence>LDFSSDFIQGGVHGQAVLNPKGFLQYNNVLVFHRTLHSRCYFHSPARSFWPSPLHASFASAVSLPHRALQLYRLSVPPALQQTSGRIELVTCRSSGSFVRRML</sequence>
<organism evidence="1">
    <name type="scientific">Tanacetum cinerariifolium</name>
    <name type="common">Dalmatian daisy</name>
    <name type="synonym">Chrysanthemum cinerariifolium</name>
    <dbReference type="NCBI Taxonomy" id="118510"/>
    <lineage>
        <taxon>Eukaryota</taxon>
        <taxon>Viridiplantae</taxon>
        <taxon>Streptophyta</taxon>
        <taxon>Embryophyta</taxon>
        <taxon>Tracheophyta</taxon>
        <taxon>Spermatophyta</taxon>
        <taxon>Magnoliopsida</taxon>
        <taxon>eudicotyledons</taxon>
        <taxon>Gunneridae</taxon>
        <taxon>Pentapetalae</taxon>
        <taxon>asterids</taxon>
        <taxon>campanulids</taxon>
        <taxon>Asterales</taxon>
        <taxon>Asteraceae</taxon>
        <taxon>Asteroideae</taxon>
        <taxon>Anthemideae</taxon>
        <taxon>Anthemidinae</taxon>
        <taxon>Tanacetum</taxon>
    </lineage>
</organism>
<dbReference type="EMBL" id="BKCJ011775259">
    <property type="protein sequence ID" value="GFD51849.1"/>
    <property type="molecule type" value="Genomic_DNA"/>
</dbReference>